<proteinExistence type="predicted"/>
<reference evidence="2" key="1">
    <citation type="journal article" date="2021" name="Proc. Natl. Acad. Sci. U.S.A.">
        <title>A Catalog of Tens of Thousands of Viruses from Human Metagenomes Reveals Hidden Associations with Chronic Diseases.</title>
        <authorList>
            <person name="Tisza M.J."/>
            <person name="Buck C.B."/>
        </authorList>
    </citation>
    <scope>NUCLEOTIDE SEQUENCE</scope>
    <source>
        <strain evidence="2">Ctjbm8</strain>
    </source>
</reference>
<dbReference type="EMBL" id="BK016264">
    <property type="protein sequence ID" value="DAG05763.1"/>
    <property type="molecule type" value="Genomic_DNA"/>
</dbReference>
<dbReference type="Pfam" id="PF12961">
    <property type="entry name" value="DUF3850"/>
    <property type="match status" value="1"/>
</dbReference>
<dbReference type="Gene3D" id="2.30.130.30">
    <property type="entry name" value="Hypothetical protein"/>
    <property type="match status" value="1"/>
</dbReference>
<dbReference type="SUPFAM" id="SSF88697">
    <property type="entry name" value="PUA domain-like"/>
    <property type="match status" value="1"/>
</dbReference>
<protein>
    <submittedName>
        <fullName evidence="2">Activating signal cointegrator</fullName>
    </submittedName>
</protein>
<dbReference type="InterPro" id="IPR015947">
    <property type="entry name" value="PUA-like_sf"/>
</dbReference>
<dbReference type="InterPro" id="IPR039440">
    <property type="entry name" value="DUF3850"/>
</dbReference>
<evidence type="ECO:0000259" key="1">
    <source>
        <dbReference type="Pfam" id="PF12961"/>
    </source>
</evidence>
<evidence type="ECO:0000313" key="2">
    <source>
        <dbReference type="EMBL" id="DAG05763.1"/>
    </source>
</evidence>
<accession>A0A8S5VGL1</accession>
<sequence length="88" mass="10093">MTTHRLKIFVKYADAIMSGAKTFEVRKNDRGYEVGDKIVFNVVADDCHSFEEAVRHPFNGATYRIDYILDDFEGLAQRYVALAISKED</sequence>
<organism evidence="2">
    <name type="scientific">Siphoviridae sp. ctjbm8</name>
    <dbReference type="NCBI Taxonomy" id="2825634"/>
    <lineage>
        <taxon>Viruses</taxon>
        <taxon>Duplodnaviria</taxon>
        <taxon>Heunggongvirae</taxon>
        <taxon>Uroviricota</taxon>
        <taxon>Caudoviricetes</taxon>
    </lineage>
</organism>
<feature type="domain" description="DUF3850" evidence="1">
    <location>
        <begin position="3"/>
        <end position="84"/>
    </location>
</feature>
<name>A0A8S5VGL1_9CAUD</name>